<keyword evidence="2" id="KW-1133">Transmembrane helix</keyword>
<dbReference type="PANTHER" id="PTHR23324">
    <property type="entry name" value="SEC14 RELATED PROTEIN"/>
    <property type="match status" value="1"/>
</dbReference>
<organism evidence="4 5">
    <name type="scientific">Symbiodinium natans</name>
    <dbReference type="NCBI Taxonomy" id="878477"/>
    <lineage>
        <taxon>Eukaryota</taxon>
        <taxon>Sar</taxon>
        <taxon>Alveolata</taxon>
        <taxon>Dinophyceae</taxon>
        <taxon>Suessiales</taxon>
        <taxon>Symbiodiniaceae</taxon>
        <taxon>Symbiodinium</taxon>
    </lineage>
</organism>
<dbReference type="PANTHER" id="PTHR23324:SF83">
    <property type="entry name" value="SEC14-LIKE PROTEIN 2"/>
    <property type="match status" value="1"/>
</dbReference>
<name>A0A812HMG0_9DINO</name>
<dbReference type="Proteomes" id="UP000604046">
    <property type="component" value="Unassembled WGS sequence"/>
</dbReference>
<reference evidence="4" key="1">
    <citation type="submission" date="2021-02" db="EMBL/GenBank/DDBJ databases">
        <authorList>
            <person name="Dougan E. K."/>
            <person name="Rhodes N."/>
            <person name="Thang M."/>
            <person name="Chan C."/>
        </authorList>
    </citation>
    <scope>NUCLEOTIDE SEQUENCE</scope>
</reference>
<dbReference type="CDD" id="cd00170">
    <property type="entry name" value="SEC14"/>
    <property type="match status" value="1"/>
</dbReference>
<accession>A0A812HMG0</accession>
<evidence type="ECO:0000313" key="5">
    <source>
        <dbReference type="Proteomes" id="UP000604046"/>
    </source>
</evidence>
<dbReference type="InterPro" id="IPR036865">
    <property type="entry name" value="CRAL-TRIO_dom_sf"/>
</dbReference>
<dbReference type="AlphaFoldDB" id="A0A812HMG0"/>
<evidence type="ECO:0000256" key="2">
    <source>
        <dbReference type="SAM" id="Phobius"/>
    </source>
</evidence>
<dbReference type="EMBL" id="CAJNDS010000100">
    <property type="protein sequence ID" value="CAE6955495.1"/>
    <property type="molecule type" value="Genomic_DNA"/>
</dbReference>
<dbReference type="Pfam" id="PF00650">
    <property type="entry name" value="CRAL_TRIO"/>
    <property type="match status" value="1"/>
</dbReference>
<sequence length="305" mass="34878">MMTVASAAEAERMFRDMLEWRHDFDVEGKVHSWRREMERHRTRRARLCKRFAIEEQICNDKYGIPVRLLRLGVADSAGMIREFGQEAVLVDSLSKLEWTHEQIRNAMFRCRKLFRGQIQILDVGDYGDVPNWTGRMWNNLRLGPDIYKVFDGNYPETVRKVFIIRTSSLVHHGYTLVQRLLPQRTKRKLKLFGPKAAEWVHELRAELPEKQELPEFLRCDSEQAFRAATPRGGVVPEGIAGSDQGRFEDDEDAEDGPEVVARTTSQELAKQQARVSDAVLRFLLAVVFALAAAVLGGQLAKDGIA</sequence>
<dbReference type="InterPro" id="IPR001251">
    <property type="entry name" value="CRAL-TRIO_dom"/>
</dbReference>
<evidence type="ECO:0000313" key="4">
    <source>
        <dbReference type="EMBL" id="CAE6955495.1"/>
    </source>
</evidence>
<feature type="region of interest" description="Disordered" evidence="1">
    <location>
        <begin position="234"/>
        <end position="256"/>
    </location>
</feature>
<keyword evidence="5" id="KW-1185">Reference proteome</keyword>
<protein>
    <submittedName>
        <fullName evidence="4">Sec14l1 protein</fullName>
    </submittedName>
</protein>
<proteinExistence type="predicted"/>
<gene>
    <name evidence="4" type="primary">sec14l1</name>
    <name evidence="4" type="ORF">SNAT2548_LOCUS1724</name>
</gene>
<feature type="transmembrane region" description="Helical" evidence="2">
    <location>
        <begin position="278"/>
        <end position="300"/>
    </location>
</feature>
<keyword evidence="2" id="KW-0472">Membrane</keyword>
<evidence type="ECO:0000259" key="3">
    <source>
        <dbReference type="PROSITE" id="PS50191"/>
    </source>
</evidence>
<feature type="domain" description="CRAL-TRIO" evidence="3">
    <location>
        <begin position="60"/>
        <end position="217"/>
    </location>
</feature>
<evidence type="ECO:0000256" key="1">
    <source>
        <dbReference type="SAM" id="MobiDB-lite"/>
    </source>
</evidence>
<keyword evidence="2" id="KW-0812">Transmembrane</keyword>
<dbReference type="PROSITE" id="PS50191">
    <property type="entry name" value="CRAL_TRIO"/>
    <property type="match status" value="1"/>
</dbReference>
<dbReference type="Gene3D" id="3.40.525.10">
    <property type="entry name" value="CRAL-TRIO lipid binding domain"/>
    <property type="match status" value="1"/>
</dbReference>
<dbReference type="SUPFAM" id="SSF52087">
    <property type="entry name" value="CRAL/TRIO domain"/>
    <property type="match status" value="1"/>
</dbReference>
<dbReference type="InterPro" id="IPR051064">
    <property type="entry name" value="SEC14/CRAL-TRIO_domain"/>
</dbReference>
<dbReference type="GO" id="GO:0005737">
    <property type="term" value="C:cytoplasm"/>
    <property type="evidence" value="ECO:0007669"/>
    <property type="project" value="TreeGrafter"/>
</dbReference>
<comment type="caution">
    <text evidence="4">The sequence shown here is derived from an EMBL/GenBank/DDBJ whole genome shotgun (WGS) entry which is preliminary data.</text>
</comment>
<dbReference type="OrthoDB" id="1434354at2759"/>